<organism evidence="1 2">
    <name type="scientific">Alkanindiges hydrocarboniclasticus</name>
    <dbReference type="NCBI Taxonomy" id="1907941"/>
    <lineage>
        <taxon>Bacteria</taxon>
        <taxon>Pseudomonadati</taxon>
        <taxon>Pseudomonadota</taxon>
        <taxon>Gammaproteobacteria</taxon>
        <taxon>Moraxellales</taxon>
        <taxon>Moraxellaceae</taxon>
        <taxon>Alkanindiges</taxon>
    </lineage>
</organism>
<dbReference type="Proteomes" id="UP000192132">
    <property type="component" value="Unassembled WGS sequence"/>
</dbReference>
<dbReference type="PANTHER" id="PTHR34472">
    <property type="entry name" value="SULFUR CARRIER PROTEIN THIS"/>
    <property type="match status" value="1"/>
</dbReference>
<dbReference type="AlphaFoldDB" id="A0A1S8CXP1"/>
<dbReference type="PANTHER" id="PTHR34472:SF1">
    <property type="entry name" value="SULFUR CARRIER PROTEIN THIS"/>
    <property type="match status" value="1"/>
</dbReference>
<dbReference type="STRING" id="1907941.BKE30_02160"/>
<comment type="caution">
    <text evidence="1">The sequence shown here is derived from an EMBL/GenBank/DDBJ whole genome shotgun (WGS) entry which is preliminary data.</text>
</comment>
<dbReference type="Pfam" id="PF02597">
    <property type="entry name" value="ThiS"/>
    <property type="match status" value="1"/>
</dbReference>
<dbReference type="InterPro" id="IPR012675">
    <property type="entry name" value="Beta-grasp_dom_sf"/>
</dbReference>
<accession>A0A1S8CXP1</accession>
<dbReference type="InterPro" id="IPR003749">
    <property type="entry name" value="ThiS/MoaD-like"/>
</dbReference>
<proteinExistence type="predicted"/>
<reference evidence="1 2" key="1">
    <citation type="submission" date="2016-10" db="EMBL/GenBank/DDBJ databases">
        <title>Draft Genome sequence of Alkanindiges sp. strain H1.</title>
        <authorList>
            <person name="Subhash Y."/>
            <person name="Lee S."/>
        </authorList>
    </citation>
    <scope>NUCLEOTIDE SEQUENCE [LARGE SCALE GENOMIC DNA]</scope>
    <source>
        <strain evidence="1 2">H1</strain>
    </source>
</reference>
<name>A0A1S8CXP1_9GAMM</name>
<gene>
    <name evidence="1" type="ORF">BKE30_02160</name>
</gene>
<dbReference type="CDD" id="cd00565">
    <property type="entry name" value="Ubl_ThiS"/>
    <property type="match status" value="1"/>
</dbReference>
<dbReference type="Gene3D" id="3.10.20.30">
    <property type="match status" value="1"/>
</dbReference>
<dbReference type="InterPro" id="IPR016155">
    <property type="entry name" value="Mopterin_synth/thiamin_S_b"/>
</dbReference>
<protein>
    <submittedName>
        <fullName evidence="1">Thiamine biosynthesis protein ThiS</fullName>
    </submittedName>
</protein>
<keyword evidence="2" id="KW-1185">Reference proteome</keyword>
<dbReference type="InterPro" id="IPR010035">
    <property type="entry name" value="Thi_S"/>
</dbReference>
<evidence type="ECO:0000313" key="1">
    <source>
        <dbReference type="EMBL" id="ONG41968.1"/>
    </source>
</evidence>
<dbReference type="NCBIfam" id="TIGR01683">
    <property type="entry name" value="thiS"/>
    <property type="match status" value="1"/>
</dbReference>
<evidence type="ECO:0000313" key="2">
    <source>
        <dbReference type="Proteomes" id="UP000192132"/>
    </source>
</evidence>
<dbReference type="SUPFAM" id="SSF54285">
    <property type="entry name" value="MoaD/ThiS"/>
    <property type="match status" value="1"/>
</dbReference>
<sequence>MHVHINGEARQVKSVILAALIAELGLQDKRLAVELDEMLVPKSKHAETVLHDGAKIEIIQAVGGG</sequence>
<dbReference type="EMBL" id="MLCN01000006">
    <property type="protein sequence ID" value="ONG41968.1"/>
    <property type="molecule type" value="Genomic_DNA"/>
</dbReference>
<dbReference type="OrthoDB" id="9800283at2"/>